<feature type="region of interest" description="Disordered" evidence="1">
    <location>
        <begin position="59"/>
        <end position="87"/>
    </location>
</feature>
<dbReference type="AlphaFoldDB" id="A0A7T6Z568"/>
<keyword evidence="3" id="KW-1185">Reference proteome</keyword>
<evidence type="ECO:0000256" key="1">
    <source>
        <dbReference type="SAM" id="MobiDB-lite"/>
    </source>
</evidence>
<reference evidence="2 3" key="1">
    <citation type="submission" date="2020-06" db="EMBL/GenBank/DDBJ databases">
        <title>Genomic analysis of Salicibibacter sp. NKC5-3.</title>
        <authorList>
            <person name="Oh Y.J."/>
        </authorList>
    </citation>
    <scope>NUCLEOTIDE SEQUENCE [LARGE SCALE GENOMIC DNA]</scope>
    <source>
        <strain evidence="2 3">NKC5-3</strain>
    </source>
</reference>
<name>A0A7T6Z568_9BACI</name>
<evidence type="ECO:0000313" key="3">
    <source>
        <dbReference type="Proteomes" id="UP000595823"/>
    </source>
</evidence>
<dbReference type="Proteomes" id="UP000595823">
    <property type="component" value="Chromosome"/>
</dbReference>
<dbReference type="EMBL" id="CP054705">
    <property type="protein sequence ID" value="QQK77203.1"/>
    <property type="molecule type" value="Genomic_DNA"/>
</dbReference>
<dbReference type="KEGG" id="scia:HUG15_17540"/>
<organism evidence="2 3">
    <name type="scientific">Salicibibacter cibarius</name>
    <dbReference type="NCBI Taxonomy" id="2743000"/>
    <lineage>
        <taxon>Bacteria</taxon>
        <taxon>Bacillati</taxon>
        <taxon>Bacillota</taxon>
        <taxon>Bacilli</taxon>
        <taxon>Bacillales</taxon>
        <taxon>Bacillaceae</taxon>
        <taxon>Salicibibacter</taxon>
    </lineage>
</organism>
<evidence type="ECO:0000313" key="2">
    <source>
        <dbReference type="EMBL" id="QQK77203.1"/>
    </source>
</evidence>
<proteinExistence type="predicted"/>
<sequence>MSDFMKEVVGQILSPKQANPSTDEGDRSIFQREITDSLSNESIKRPNYQLENKTKRLSMTANEQASPVSKNSQINQPNVTVIPNSHSSNALSKLQTMSLTKGEAYNQKANASGYAEMIGKANTGAGAWFFPKLSKGLEKFFYRTPQQGVSAGCVNFPECYPSQLMFVNNIIRENQEVKYHLEWDKKNKGEFLLEMFYEDEHWLKNTLKQLFQKINRNTMKHYEVFKIDYPSTWLSKQLGINYTVEGLCFVEGLPYYSNISLLDHVLKAMPEGTLNYHVENEYLLVSGSQNEMTEAEAVFKKNGGQFIG</sequence>
<dbReference type="RefSeq" id="WP_200124325.1">
    <property type="nucleotide sequence ID" value="NZ_CP054705.1"/>
</dbReference>
<accession>A0A7T6Z568</accession>
<protein>
    <submittedName>
        <fullName evidence="2">Uncharacterized protein</fullName>
    </submittedName>
</protein>
<gene>
    <name evidence="2" type="ORF">HUG15_17540</name>
</gene>